<dbReference type="HOGENOM" id="CLU_451096_0_0_9"/>
<comment type="caution">
    <text evidence="2">The sequence shown here is derived from an EMBL/GenBank/DDBJ whole genome shotgun (WGS) entry which is preliminary data.</text>
</comment>
<feature type="transmembrane region" description="Helical" evidence="1">
    <location>
        <begin position="352"/>
        <end position="367"/>
    </location>
</feature>
<proteinExistence type="predicted"/>
<dbReference type="Proteomes" id="UP000012589">
    <property type="component" value="Unassembled WGS sequence"/>
</dbReference>
<dbReference type="STRING" id="1235802.C823_04935"/>
<dbReference type="Pfam" id="PF19528">
    <property type="entry name" value="DUF6056"/>
    <property type="match status" value="1"/>
</dbReference>
<sequence length="605" mass="70634">MRNTKINIFEKKYNKLLIFLIMFSIFCSFLLLNSKTPPMGEDLILIPWGAGDRPGNVCEAFSRICSRIREQSAGWNVRFGEQLSIVFAALPKQIFHVLNSGMVLLYICLIYWYAFKRKIIYGYYHALQLLICWTMIICAQPVLGEIFFWRTGSANYLWAICLLLAFGIPLRYYIGNESIDLIGTSVIRCILLTIAGFFAGFTNENTVIVFLVLYIGTIVFDRIRRRRTPIWIFLSGTSFFCGAMYMYVAPSTKVRRQIYDQMYGITEVSFQDYYMRALKVIHRFFYDNRILVLLTGILVFWHYMYTLSDKNITLPARKKKLIYSAENLMLLLLTSISCGVLILNPYIETRAFLLPDFFMMVCVLYYFEQLYLFIKKKAVLTGTLTAILAGSLVIEVTHIYHTYNNYYNYVQLRCQAIAEQNDEDTFIWGAYQGEDYSRVLTTREDYLMNENTRLSYYFGKKIQPLRNYIWGFSIDESFEKVHIEGGLDTFWYNREDDSVELTGWAAKKEDDAENNSYYVYLDSGQQRFYFKTNRISRKDIADAYGNNIYLNSGFCYTIESVSEVVGDTELENVRAGFCVVDEKNGWFGEQEEGKIYEVVDHSPLF</sequence>
<feature type="transmembrane region" description="Helical" evidence="1">
    <location>
        <begin position="379"/>
        <end position="400"/>
    </location>
</feature>
<name>N1ZXA1_9FIRM</name>
<dbReference type="EMBL" id="AQFT01000142">
    <property type="protein sequence ID" value="EMZ20521.1"/>
    <property type="molecule type" value="Genomic_DNA"/>
</dbReference>
<keyword evidence="3" id="KW-1185">Reference proteome</keyword>
<keyword evidence="1" id="KW-0472">Membrane</keyword>
<evidence type="ECO:0000313" key="3">
    <source>
        <dbReference type="Proteomes" id="UP000012589"/>
    </source>
</evidence>
<evidence type="ECO:0000256" key="1">
    <source>
        <dbReference type="SAM" id="Phobius"/>
    </source>
</evidence>
<dbReference type="PATRIC" id="fig|1235802.3.peg.5198"/>
<dbReference type="AlphaFoldDB" id="N1ZXA1"/>
<feature type="transmembrane region" description="Helical" evidence="1">
    <location>
        <begin position="155"/>
        <end position="174"/>
    </location>
</feature>
<accession>N1ZXA1</accession>
<keyword evidence="1" id="KW-0812">Transmembrane</keyword>
<reference evidence="2 3" key="1">
    <citation type="journal article" date="2014" name="Genome Announc.">
        <title>Draft genome sequences of the altered schaedler flora, a defined bacterial community from gnotobiotic mice.</title>
        <authorList>
            <person name="Wannemuehler M.J."/>
            <person name="Overstreet A.M."/>
            <person name="Ward D.V."/>
            <person name="Phillips G.J."/>
        </authorList>
    </citation>
    <scope>NUCLEOTIDE SEQUENCE [LARGE SCALE GENOMIC DNA]</scope>
    <source>
        <strain evidence="2 3">ASF492</strain>
    </source>
</reference>
<feature type="transmembrane region" description="Helical" evidence="1">
    <location>
        <begin position="12"/>
        <end position="32"/>
    </location>
</feature>
<feature type="transmembrane region" description="Helical" evidence="1">
    <location>
        <begin position="181"/>
        <end position="201"/>
    </location>
</feature>
<evidence type="ECO:0008006" key="4">
    <source>
        <dbReference type="Google" id="ProtNLM"/>
    </source>
</evidence>
<organism evidence="2 3">
    <name type="scientific">Eubacterium plexicaudatum ASF492</name>
    <dbReference type="NCBI Taxonomy" id="1235802"/>
    <lineage>
        <taxon>Bacteria</taxon>
        <taxon>Bacillati</taxon>
        <taxon>Bacillota</taxon>
        <taxon>Clostridia</taxon>
        <taxon>Eubacteriales</taxon>
        <taxon>Eubacteriaceae</taxon>
        <taxon>Eubacterium</taxon>
    </lineage>
</organism>
<protein>
    <recommendedName>
        <fullName evidence="4">Glycosyltransferase RgtA/B/C/D-like domain-containing protein</fullName>
    </recommendedName>
</protein>
<dbReference type="InterPro" id="IPR045691">
    <property type="entry name" value="DUF6056"/>
</dbReference>
<feature type="transmembrane region" description="Helical" evidence="1">
    <location>
        <begin position="126"/>
        <end position="149"/>
    </location>
</feature>
<feature type="transmembrane region" description="Helical" evidence="1">
    <location>
        <begin position="290"/>
        <end position="307"/>
    </location>
</feature>
<gene>
    <name evidence="2" type="ORF">C823_04935</name>
</gene>
<keyword evidence="1" id="KW-1133">Transmembrane helix</keyword>
<dbReference type="OrthoDB" id="1661582at2"/>
<dbReference type="eggNOG" id="ENOG5031CHT">
    <property type="taxonomic scope" value="Bacteria"/>
</dbReference>
<feature type="transmembrane region" description="Helical" evidence="1">
    <location>
        <begin position="328"/>
        <end position="346"/>
    </location>
</feature>
<evidence type="ECO:0000313" key="2">
    <source>
        <dbReference type="EMBL" id="EMZ20521.1"/>
    </source>
</evidence>
<feature type="transmembrane region" description="Helical" evidence="1">
    <location>
        <begin position="94"/>
        <end position="114"/>
    </location>
</feature>
<feature type="transmembrane region" description="Helical" evidence="1">
    <location>
        <begin position="230"/>
        <end position="248"/>
    </location>
</feature>